<evidence type="ECO:0000259" key="2">
    <source>
        <dbReference type="PROSITE" id="PS50404"/>
    </source>
</evidence>
<dbReference type="InterPro" id="IPR004046">
    <property type="entry name" value="GST_C"/>
</dbReference>
<evidence type="ECO:0000313" key="4">
    <source>
        <dbReference type="EMBL" id="KAF9422230.1"/>
    </source>
</evidence>
<feature type="domain" description="GST N-terminal" evidence="2">
    <location>
        <begin position="226"/>
        <end position="307"/>
    </location>
</feature>
<dbReference type="InterPro" id="IPR036282">
    <property type="entry name" value="Glutathione-S-Trfase_C_sf"/>
</dbReference>
<protein>
    <submittedName>
        <fullName evidence="4">Uncharacterized protein</fullName>
    </submittedName>
</protein>
<gene>
    <name evidence="4" type="ORF">HW555_002039</name>
</gene>
<dbReference type="SFLD" id="SFLDS00019">
    <property type="entry name" value="Glutathione_Transferase_(cytos"/>
    <property type="match status" value="2"/>
</dbReference>
<dbReference type="EMBL" id="JACKWZ010000018">
    <property type="protein sequence ID" value="KAF9422230.1"/>
    <property type="molecule type" value="Genomic_DNA"/>
</dbReference>
<dbReference type="Pfam" id="PF00043">
    <property type="entry name" value="GST_C"/>
    <property type="match status" value="2"/>
</dbReference>
<dbReference type="Proteomes" id="UP000648187">
    <property type="component" value="Unassembled WGS sequence"/>
</dbReference>
<dbReference type="PANTHER" id="PTHR43969:SF9">
    <property type="entry name" value="GLUTATHIONE S TRANSFERASE D10, ISOFORM A-RELATED"/>
    <property type="match status" value="1"/>
</dbReference>
<dbReference type="InterPro" id="IPR036249">
    <property type="entry name" value="Thioredoxin-like_sf"/>
</dbReference>
<evidence type="ECO:0000313" key="5">
    <source>
        <dbReference type="Proteomes" id="UP000648187"/>
    </source>
</evidence>
<evidence type="ECO:0000256" key="1">
    <source>
        <dbReference type="ARBA" id="ARBA00011738"/>
    </source>
</evidence>
<accession>A0A835GNX7</accession>
<dbReference type="InterPro" id="IPR004045">
    <property type="entry name" value="Glutathione_S-Trfase_N"/>
</dbReference>
<proteinExistence type="predicted"/>
<dbReference type="GO" id="GO:0006749">
    <property type="term" value="P:glutathione metabolic process"/>
    <property type="evidence" value="ECO:0007669"/>
    <property type="project" value="TreeGrafter"/>
</dbReference>
<feature type="domain" description="GST N-terminal" evidence="2">
    <location>
        <begin position="1"/>
        <end position="82"/>
    </location>
</feature>
<dbReference type="AlphaFoldDB" id="A0A835GNX7"/>
<feature type="domain" description="GST C-terminal" evidence="3">
    <location>
        <begin position="90"/>
        <end position="216"/>
    </location>
</feature>
<dbReference type="SFLD" id="SFLDG00358">
    <property type="entry name" value="Main_(cytGST)"/>
    <property type="match status" value="2"/>
</dbReference>
<dbReference type="InterPro" id="IPR040079">
    <property type="entry name" value="Glutathione_S-Trfase"/>
</dbReference>
<name>A0A835GNX7_SPOEX</name>
<dbReference type="PROSITE" id="PS50404">
    <property type="entry name" value="GST_NTER"/>
    <property type="match status" value="2"/>
</dbReference>
<evidence type="ECO:0000259" key="3">
    <source>
        <dbReference type="PROSITE" id="PS50405"/>
    </source>
</evidence>
<dbReference type="Gene3D" id="1.20.1050.10">
    <property type="match status" value="2"/>
</dbReference>
<dbReference type="CDD" id="cd03177">
    <property type="entry name" value="GST_C_Delta_Epsilon"/>
    <property type="match status" value="2"/>
</dbReference>
<dbReference type="GO" id="GO:0004364">
    <property type="term" value="F:glutathione transferase activity"/>
    <property type="evidence" value="ECO:0007669"/>
    <property type="project" value="TreeGrafter"/>
</dbReference>
<dbReference type="FunFam" id="1.20.1050.10:FF:000007">
    <property type="entry name" value="Glutathione S-transferase 1-1"/>
    <property type="match status" value="2"/>
</dbReference>
<dbReference type="SUPFAM" id="SSF52833">
    <property type="entry name" value="Thioredoxin-like"/>
    <property type="match status" value="2"/>
</dbReference>
<comment type="subunit">
    <text evidence="1">Homodimer.</text>
</comment>
<dbReference type="PROSITE" id="PS50405">
    <property type="entry name" value="GST_CTER"/>
    <property type="match status" value="2"/>
</dbReference>
<sequence>MAPILYKIDASPPANAVRILSDIIGLELEVRDVNFGVLEHKSPEHLKLNPMGTVPTLIDVLKLLQYCHATMKYLLSVYGGDKSESLYPSDVRTRALVDQCMFFNVGIFFIRLKVIVLPALFGDLDGPTEKHKADIDEAYGIVEAYLAKNKYVAADHLTIADLSVGATAISMHPLHKLDPVKFPLTAAWIAKLKEHPAVQKYLVPGAKILGDIVNAAWDKNKKNCKMAPLLYKSNTSPPANAVRMLADIIGLELDMKDINIIKLENKSPEHLKRNPMGTIPTLIDGDFIISESHATMKYLLSVYSGGELRESLYPSDVRTRALVDQCMFFNAGVFFLKLLGCILPAVFGDLDGPTEQHKLEIDAAYSVLEAYLKDHKYIAANHLTIADLSVGATAISIQVVHKLDAGKFPLTAAWMSRLEEHPSFKKILLPGVKILDELANAAWQKNRK</sequence>
<dbReference type="Pfam" id="PF02798">
    <property type="entry name" value="GST_N"/>
    <property type="match status" value="2"/>
</dbReference>
<dbReference type="InterPro" id="IPR010987">
    <property type="entry name" value="Glutathione-S-Trfase_C-like"/>
</dbReference>
<dbReference type="SUPFAM" id="SSF47616">
    <property type="entry name" value="GST C-terminal domain-like"/>
    <property type="match status" value="2"/>
</dbReference>
<keyword evidence="5" id="KW-1185">Reference proteome</keyword>
<organism evidence="4 5">
    <name type="scientific">Spodoptera exigua</name>
    <name type="common">Beet armyworm</name>
    <name type="synonym">Noctua fulgens</name>
    <dbReference type="NCBI Taxonomy" id="7107"/>
    <lineage>
        <taxon>Eukaryota</taxon>
        <taxon>Metazoa</taxon>
        <taxon>Ecdysozoa</taxon>
        <taxon>Arthropoda</taxon>
        <taxon>Hexapoda</taxon>
        <taxon>Insecta</taxon>
        <taxon>Pterygota</taxon>
        <taxon>Neoptera</taxon>
        <taxon>Endopterygota</taxon>
        <taxon>Lepidoptera</taxon>
        <taxon>Glossata</taxon>
        <taxon>Ditrysia</taxon>
        <taxon>Noctuoidea</taxon>
        <taxon>Noctuidae</taxon>
        <taxon>Amphipyrinae</taxon>
        <taxon>Spodoptera</taxon>
    </lineage>
</organism>
<reference evidence="4" key="1">
    <citation type="submission" date="2020-08" db="EMBL/GenBank/DDBJ databases">
        <title>Spodoptera exigua strain:BAW_Kor-Di-RS1 Genome sequencing and assembly.</title>
        <authorList>
            <person name="Kim J."/>
            <person name="Nam H.Y."/>
            <person name="Kwon M."/>
            <person name="Choi J.H."/>
            <person name="Cho S.R."/>
            <person name="Kim G.-H."/>
        </authorList>
    </citation>
    <scope>NUCLEOTIDE SEQUENCE</scope>
    <source>
        <strain evidence="4">BAW_Kor-Di-RS1</strain>
        <tissue evidence="4">Whole-body</tissue>
    </source>
</reference>
<dbReference type="Gene3D" id="3.40.30.10">
    <property type="entry name" value="Glutaredoxin"/>
    <property type="match status" value="2"/>
</dbReference>
<dbReference type="PANTHER" id="PTHR43969">
    <property type="entry name" value="GLUTATHIONE S TRANSFERASE D10, ISOFORM A-RELATED"/>
    <property type="match status" value="1"/>
</dbReference>
<comment type="caution">
    <text evidence="4">The sequence shown here is derived from an EMBL/GenBank/DDBJ whole genome shotgun (WGS) entry which is preliminary data.</text>
</comment>
<feature type="domain" description="GST C-terminal" evidence="3">
    <location>
        <begin position="316"/>
        <end position="448"/>
    </location>
</feature>